<feature type="coiled-coil region" evidence="1">
    <location>
        <begin position="157"/>
        <end position="236"/>
    </location>
</feature>
<dbReference type="GO" id="GO:0004222">
    <property type="term" value="F:metalloendopeptidase activity"/>
    <property type="evidence" value="ECO:0007669"/>
    <property type="project" value="TreeGrafter"/>
</dbReference>
<sequence>MRTDIVRKYIFYCLVFLAFTQASPVCAEESGTIHEVIEQQNYEADVRQNQVLDLKRKADELSGRLDAVAKRVRTMSGKVRKQQKVLDKIRQHEKAAREEHFELEARKKSILKELNALLETLWPVHIQNAQGRFAGVDSWDMANRRFNWLSSVYTATREKFVAARDTAEQLKRNLERQRLLEKEAELQLARINKNKDRLLRDKWTLRSNLKKVTTKKRTLESELQDILATIKQLNYQLSTQKTKKFDFYKRALPWPVDGDVVAHFNLRAKPPSRGLSLSVIDEAEVRSIFWGKVVHNDTLRGFGKVVIVYHGYNYYSLYAYLQDTFVETGQEVEKDEPIGRAGFYPKVNGPGLYFELRFHQKPINPDLWLTSLN</sequence>
<proteinExistence type="predicted"/>
<evidence type="ECO:0000313" key="5">
    <source>
        <dbReference type="Proteomes" id="UP000438699"/>
    </source>
</evidence>
<dbReference type="OrthoDB" id="9784703at2"/>
<dbReference type="InterPro" id="IPR011055">
    <property type="entry name" value="Dup_hybrid_motif"/>
</dbReference>
<dbReference type="PANTHER" id="PTHR21666">
    <property type="entry name" value="PEPTIDASE-RELATED"/>
    <property type="match status" value="1"/>
</dbReference>
<dbReference type="CDD" id="cd12797">
    <property type="entry name" value="M23_peptidase"/>
    <property type="match status" value="1"/>
</dbReference>
<protein>
    <submittedName>
        <fullName evidence="4">Peptidoglycan DD-metalloendopeptidase family protein</fullName>
    </submittedName>
</protein>
<dbReference type="EMBL" id="WAIE01000001">
    <property type="protein sequence ID" value="KAB1443910.1"/>
    <property type="molecule type" value="Genomic_DNA"/>
</dbReference>
<keyword evidence="2" id="KW-0732">Signal</keyword>
<evidence type="ECO:0000256" key="1">
    <source>
        <dbReference type="SAM" id="Coils"/>
    </source>
</evidence>
<dbReference type="AlphaFoldDB" id="A0A6N6N6N3"/>
<dbReference type="Pfam" id="PF01551">
    <property type="entry name" value="Peptidase_M23"/>
    <property type="match status" value="1"/>
</dbReference>
<name>A0A6N6N6N3_9BACT</name>
<keyword evidence="5" id="KW-1185">Reference proteome</keyword>
<evidence type="ECO:0000256" key="2">
    <source>
        <dbReference type="SAM" id="SignalP"/>
    </source>
</evidence>
<reference evidence="4 5" key="1">
    <citation type="journal article" date="2017" name="Int. J. Syst. Evol. Microbiol.">
        <title>Desulfovibrio senegalensis sp. nov., a mesophilic sulfate reducer isolated from marine sediment.</title>
        <authorList>
            <person name="Thioye A."/>
            <person name="Gam Z.B.A."/>
            <person name="Mbengue M."/>
            <person name="Cayol J.L."/>
            <person name="Joseph-Bartoli M."/>
            <person name="Toure-Kane C."/>
            <person name="Labat M."/>
        </authorList>
    </citation>
    <scope>NUCLEOTIDE SEQUENCE [LARGE SCALE GENOMIC DNA]</scope>
    <source>
        <strain evidence="4 5">DSM 101509</strain>
    </source>
</reference>
<dbReference type="Gene3D" id="2.70.70.10">
    <property type="entry name" value="Glucose Permease (Domain IIA)"/>
    <property type="match status" value="1"/>
</dbReference>
<evidence type="ECO:0000259" key="3">
    <source>
        <dbReference type="Pfam" id="PF01551"/>
    </source>
</evidence>
<feature type="domain" description="M23ase beta-sheet core" evidence="3">
    <location>
        <begin position="272"/>
        <end position="365"/>
    </location>
</feature>
<feature type="chain" id="PRO_5026664027" evidence="2">
    <location>
        <begin position="28"/>
        <end position="373"/>
    </location>
</feature>
<dbReference type="InterPro" id="IPR016047">
    <property type="entry name" value="M23ase_b-sheet_dom"/>
</dbReference>
<dbReference type="InterPro" id="IPR050570">
    <property type="entry name" value="Cell_wall_metabolism_enzyme"/>
</dbReference>
<evidence type="ECO:0000313" key="4">
    <source>
        <dbReference type="EMBL" id="KAB1443910.1"/>
    </source>
</evidence>
<gene>
    <name evidence="4" type="ORF">F8A88_06040</name>
</gene>
<keyword evidence="1" id="KW-0175">Coiled coil</keyword>
<dbReference type="PANTHER" id="PTHR21666:SF270">
    <property type="entry name" value="MUREIN HYDROLASE ACTIVATOR ENVC"/>
    <property type="match status" value="1"/>
</dbReference>
<comment type="caution">
    <text evidence="4">The sequence shown here is derived from an EMBL/GenBank/DDBJ whole genome shotgun (WGS) entry which is preliminary data.</text>
</comment>
<dbReference type="SUPFAM" id="SSF51261">
    <property type="entry name" value="Duplicated hybrid motif"/>
    <property type="match status" value="1"/>
</dbReference>
<dbReference type="Proteomes" id="UP000438699">
    <property type="component" value="Unassembled WGS sequence"/>
</dbReference>
<accession>A0A6N6N6N3</accession>
<organism evidence="4 5">
    <name type="scientific">Pseudodesulfovibrio senegalensis</name>
    <dbReference type="NCBI Taxonomy" id="1721087"/>
    <lineage>
        <taxon>Bacteria</taxon>
        <taxon>Pseudomonadati</taxon>
        <taxon>Thermodesulfobacteriota</taxon>
        <taxon>Desulfovibrionia</taxon>
        <taxon>Desulfovibrionales</taxon>
        <taxon>Desulfovibrionaceae</taxon>
    </lineage>
</organism>
<feature type="signal peptide" evidence="2">
    <location>
        <begin position="1"/>
        <end position="27"/>
    </location>
</feature>